<dbReference type="AlphaFoldDB" id="A0A812KLF7"/>
<reference evidence="1" key="1">
    <citation type="submission" date="2021-02" db="EMBL/GenBank/DDBJ databases">
        <authorList>
            <person name="Dougan E. K."/>
            <person name="Rhodes N."/>
            <person name="Thang M."/>
            <person name="Chan C."/>
        </authorList>
    </citation>
    <scope>NUCLEOTIDE SEQUENCE</scope>
</reference>
<accession>A0A812KLF7</accession>
<evidence type="ECO:0000313" key="1">
    <source>
        <dbReference type="EMBL" id="CAE7230355.1"/>
    </source>
</evidence>
<dbReference type="PANTHER" id="PTHR35373:SF4">
    <property type="entry name" value="PEPTIDASE_M16_M DOMAIN-CONTAINING PROTEIN"/>
    <property type="match status" value="1"/>
</dbReference>
<dbReference type="Proteomes" id="UP000649617">
    <property type="component" value="Unassembled WGS sequence"/>
</dbReference>
<gene>
    <name evidence="1" type="ORF">SPIL2461_LOCUS3467</name>
</gene>
<evidence type="ECO:0000313" key="2">
    <source>
        <dbReference type="Proteomes" id="UP000649617"/>
    </source>
</evidence>
<organism evidence="1 2">
    <name type="scientific">Symbiodinium pilosum</name>
    <name type="common">Dinoflagellate</name>
    <dbReference type="NCBI Taxonomy" id="2952"/>
    <lineage>
        <taxon>Eukaryota</taxon>
        <taxon>Sar</taxon>
        <taxon>Alveolata</taxon>
        <taxon>Dinophyceae</taxon>
        <taxon>Suessiales</taxon>
        <taxon>Symbiodiniaceae</taxon>
        <taxon>Symbiodinium</taxon>
    </lineage>
</organism>
<name>A0A812KLF7_SYMPI</name>
<dbReference type="PANTHER" id="PTHR35373">
    <property type="entry name" value="PROTEIN CBG16894"/>
    <property type="match status" value="1"/>
</dbReference>
<comment type="caution">
    <text evidence="1">The sequence shown here is derived from an EMBL/GenBank/DDBJ whole genome shotgun (WGS) entry which is preliminary data.</text>
</comment>
<dbReference type="EMBL" id="CAJNIZ010004225">
    <property type="protein sequence ID" value="CAE7230355.1"/>
    <property type="molecule type" value="Genomic_DNA"/>
</dbReference>
<sequence length="120" mass="13717">MAASAPLYQDKFVQIFADHISIKSYYFPFCRGRTINIGDAPVSWTTDKELGLGMVDRKGWGMGLNNIWWAPDRVREWPMGPRHLCIVITVEGDTFRKGFSVEDDEAALRALESVLPRKRQ</sequence>
<proteinExistence type="predicted"/>
<protein>
    <submittedName>
        <fullName evidence="1">Uncharacterized protein</fullName>
    </submittedName>
</protein>
<dbReference type="OrthoDB" id="5511455at2759"/>
<keyword evidence="2" id="KW-1185">Reference proteome</keyword>